<comment type="similarity">
    <text evidence="1">Belongs to the metallo-dependent hydrolases superfamily. TatD-type hydrolase family.</text>
</comment>
<dbReference type="Proteomes" id="UP000063063">
    <property type="component" value="Chromosome 11"/>
</dbReference>
<evidence type="ECO:0000313" key="7">
    <source>
        <dbReference type="Proteomes" id="UP000063063"/>
    </source>
</evidence>
<dbReference type="OrthoDB" id="6079689at2759"/>
<dbReference type="VEuPathDB" id="TriTrypDB:LPAL13_110016500"/>
<protein>
    <submittedName>
        <fullName evidence="6">TatD related deoxyribonuclease, putative</fullName>
    </submittedName>
</protein>
<dbReference type="Pfam" id="PF01026">
    <property type="entry name" value="TatD_DNase"/>
    <property type="match status" value="1"/>
</dbReference>
<evidence type="ECO:0000256" key="3">
    <source>
        <dbReference type="ARBA" id="ARBA00022723"/>
    </source>
</evidence>
<evidence type="ECO:0000256" key="1">
    <source>
        <dbReference type="ARBA" id="ARBA00009275"/>
    </source>
</evidence>
<accession>A0A088S4B9</accession>
<dbReference type="Gene3D" id="3.20.20.140">
    <property type="entry name" value="Metal-dependent hydrolases"/>
    <property type="match status" value="1"/>
</dbReference>
<dbReference type="InterPro" id="IPR050891">
    <property type="entry name" value="TatD-type_Hydrolase"/>
</dbReference>
<dbReference type="RefSeq" id="XP_010696969.1">
    <property type="nucleotide sequence ID" value="XM_010698667.1"/>
</dbReference>
<dbReference type="GO" id="GO:0008296">
    <property type="term" value="F:3'-5'-DNA exonuclease activity"/>
    <property type="evidence" value="ECO:0007669"/>
    <property type="project" value="TreeGrafter"/>
</dbReference>
<dbReference type="FunFam" id="3.20.20.140:FF:000040">
    <property type="entry name" value="Putative tatD related deoxyribonuclease"/>
    <property type="match status" value="1"/>
</dbReference>
<organism evidence="6 7">
    <name type="scientific">Leishmania panamensis</name>
    <dbReference type="NCBI Taxonomy" id="5679"/>
    <lineage>
        <taxon>Eukaryota</taxon>
        <taxon>Discoba</taxon>
        <taxon>Euglenozoa</taxon>
        <taxon>Kinetoplastea</taxon>
        <taxon>Metakinetoplastina</taxon>
        <taxon>Trypanosomatida</taxon>
        <taxon>Trypanosomatidae</taxon>
        <taxon>Leishmaniinae</taxon>
        <taxon>Leishmania</taxon>
        <taxon>Leishmania guyanensis species complex</taxon>
    </lineage>
</organism>
<feature type="binding site" evidence="5">
    <location>
        <position position="126"/>
    </location>
    <ligand>
        <name>a divalent metal cation</name>
        <dbReference type="ChEBI" id="CHEBI:60240"/>
        <label>1</label>
    </ligand>
</feature>
<keyword evidence="7" id="KW-1185">Reference proteome</keyword>
<dbReference type="GO" id="GO:0046872">
    <property type="term" value="F:metal ion binding"/>
    <property type="evidence" value="ECO:0007669"/>
    <property type="project" value="UniProtKB-KW"/>
</dbReference>
<keyword evidence="4" id="KW-0378">Hydrolase</keyword>
<dbReference type="InterPro" id="IPR001130">
    <property type="entry name" value="TatD-like"/>
</dbReference>
<dbReference type="CDD" id="cd01310">
    <property type="entry name" value="TatD_DNAse"/>
    <property type="match status" value="1"/>
</dbReference>
<dbReference type="InterPro" id="IPR018228">
    <property type="entry name" value="DNase_TatD-rel_CS"/>
</dbReference>
<feature type="binding site" evidence="5">
    <location>
        <position position="163"/>
    </location>
    <ligand>
        <name>a divalent metal cation</name>
        <dbReference type="ChEBI" id="CHEBI:60240"/>
        <label>2</label>
    </ligand>
</feature>
<proteinExistence type="inferred from homology"/>
<dbReference type="InterPro" id="IPR032466">
    <property type="entry name" value="Metal_Hydrolase"/>
</dbReference>
<dbReference type="KEGG" id="lpan:LPMP_111220"/>
<keyword evidence="2" id="KW-0540">Nuclease</keyword>
<dbReference type="eggNOG" id="KOG3020">
    <property type="taxonomic scope" value="Eukaryota"/>
</dbReference>
<dbReference type="PANTHER" id="PTHR10060:SF15">
    <property type="entry name" value="DEOXYRIBONUCLEASE TATDN1"/>
    <property type="match status" value="1"/>
</dbReference>
<evidence type="ECO:0000313" key="6">
    <source>
        <dbReference type="EMBL" id="AIN96316.1"/>
    </source>
</evidence>
<keyword evidence="3 5" id="KW-0479">Metal-binding</keyword>
<sequence length="336" mass="37182">MTTLPPNGAQWRLIDIGVNLTDKMYSGVYNGRRCHTLDIESVLQRAVKVGVRGLLLTGGNLKESKAVIDMCSRYTSDEVQCLCTVGCHPTRCQEFVADPEGYLKALDDLIHTHSVHVGGCVASVGEIGLDYDRLFFCSKEIQKEYFEKQLVMAKRHRLPLFLHERNTGGDFMALLKPHLPDLAGGVVHSFTGTRAELQEYLDANLYIGVNGCSLKTAENLKVVQAIPLDRLMLETDAPWCEIRNTHASKALLMAAARRASLQQSVSDAVLSAFSTCRKDNFKDGCVVKGRNEPSALVQILEVVYELCRDEVSSMAQLAELVLTNTRRLFPFAASAM</sequence>
<dbReference type="AlphaFoldDB" id="A0A088S4B9"/>
<dbReference type="PANTHER" id="PTHR10060">
    <property type="entry name" value="TATD FAMILY DEOXYRIBONUCLEASE"/>
    <property type="match status" value="1"/>
</dbReference>
<dbReference type="PROSITE" id="PS01091">
    <property type="entry name" value="TATD_3"/>
    <property type="match status" value="1"/>
</dbReference>
<feature type="binding site" evidence="5">
    <location>
        <position position="236"/>
    </location>
    <ligand>
        <name>a divalent metal cation</name>
        <dbReference type="ChEBI" id="CHEBI:60240"/>
        <label>1</label>
    </ligand>
</feature>
<reference evidence="6 7" key="1">
    <citation type="journal article" date="2015" name="Sci. Rep.">
        <title>The genome of Leishmania panamensis: insights into genomics of the L. (Viannia) subgenus.</title>
        <authorList>
            <person name="Llanes A."/>
            <person name="Restrepo C.M."/>
            <person name="Vecchio G.D."/>
            <person name="Anguizola F.J."/>
            <person name="Lleonart R."/>
        </authorList>
    </citation>
    <scope>NUCLEOTIDE SEQUENCE [LARGE SCALE GENOMIC DNA]</scope>
    <source>
        <strain evidence="6 7">MHOM/PA/94/PSC-1</strain>
    </source>
</reference>
<evidence type="ECO:0000256" key="4">
    <source>
        <dbReference type="ARBA" id="ARBA00022801"/>
    </source>
</evidence>
<gene>
    <name evidence="6" type="ORF">LPMP_111220</name>
</gene>
<evidence type="ECO:0000256" key="2">
    <source>
        <dbReference type="ARBA" id="ARBA00022722"/>
    </source>
</evidence>
<dbReference type="VEuPathDB" id="TriTrypDB:LPMP_111220"/>
<evidence type="ECO:0000256" key="5">
    <source>
        <dbReference type="PIRSR" id="PIRSR005902-1"/>
    </source>
</evidence>
<dbReference type="GeneID" id="22572987"/>
<dbReference type="GO" id="GO:0005829">
    <property type="term" value="C:cytosol"/>
    <property type="evidence" value="ECO:0007669"/>
    <property type="project" value="TreeGrafter"/>
</dbReference>
<feature type="binding site" evidence="5">
    <location>
        <position position="188"/>
    </location>
    <ligand>
        <name>a divalent metal cation</name>
        <dbReference type="ChEBI" id="CHEBI:60240"/>
        <label>2</label>
    </ligand>
</feature>
<dbReference type="SUPFAM" id="SSF51556">
    <property type="entry name" value="Metallo-dependent hydrolases"/>
    <property type="match status" value="1"/>
</dbReference>
<name>A0A088S4B9_LEIPA</name>
<dbReference type="EMBL" id="CP009380">
    <property type="protein sequence ID" value="AIN96316.1"/>
    <property type="molecule type" value="Genomic_DNA"/>
</dbReference>
<dbReference type="PIRSF" id="PIRSF005902">
    <property type="entry name" value="DNase_TatD"/>
    <property type="match status" value="1"/>
</dbReference>